<dbReference type="AlphaFoldDB" id="A0A8J7E135"/>
<accession>A0A8J7E135</accession>
<dbReference type="Pfam" id="PF14256">
    <property type="entry name" value="YwiC"/>
    <property type="match status" value="1"/>
</dbReference>
<dbReference type="InterPro" id="IPR025576">
    <property type="entry name" value="YwiC"/>
</dbReference>
<gene>
    <name evidence="2" type="ORF">IQ249_20660</name>
</gene>
<dbReference type="Proteomes" id="UP000654482">
    <property type="component" value="Unassembled WGS sequence"/>
</dbReference>
<organism evidence="2 3">
    <name type="scientific">Lusitaniella coriacea LEGE 07157</name>
    <dbReference type="NCBI Taxonomy" id="945747"/>
    <lineage>
        <taxon>Bacteria</taxon>
        <taxon>Bacillati</taxon>
        <taxon>Cyanobacteriota</taxon>
        <taxon>Cyanophyceae</taxon>
        <taxon>Spirulinales</taxon>
        <taxon>Lusitaniellaceae</taxon>
        <taxon>Lusitaniella</taxon>
    </lineage>
</organism>
<evidence type="ECO:0000313" key="3">
    <source>
        <dbReference type="Proteomes" id="UP000654482"/>
    </source>
</evidence>
<feature type="transmembrane region" description="Helical" evidence="1">
    <location>
        <begin position="20"/>
        <end position="53"/>
    </location>
</feature>
<name>A0A8J7E135_9CYAN</name>
<dbReference type="EMBL" id="JADEWZ010000043">
    <property type="protein sequence ID" value="MBE9118308.1"/>
    <property type="molecule type" value="Genomic_DNA"/>
</dbReference>
<evidence type="ECO:0000256" key="1">
    <source>
        <dbReference type="SAM" id="Phobius"/>
    </source>
</evidence>
<keyword evidence="1" id="KW-1133">Transmembrane helix</keyword>
<protein>
    <submittedName>
        <fullName evidence="2">YwiC-like family protein</fullName>
    </submittedName>
</protein>
<keyword evidence="1" id="KW-0472">Membrane</keyword>
<feature type="transmembrane region" description="Helical" evidence="1">
    <location>
        <begin position="181"/>
        <end position="200"/>
    </location>
</feature>
<feature type="transmembrane region" description="Helical" evidence="1">
    <location>
        <begin position="73"/>
        <end position="93"/>
    </location>
</feature>
<feature type="transmembrane region" description="Helical" evidence="1">
    <location>
        <begin position="149"/>
        <end position="169"/>
    </location>
</feature>
<feature type="transmembrane region" description="Helical" evidence="1">
    <location>
        <begin position="99"/>
        <end position="118"/>
    </location>
</feature>
<feature type="transmembrane region" description="Helical" evidence="1">
    <location>
        <begin position="125"/>
        <end position="143"/>
    </location>
</feature>
<keyword evidence="1" id="KW-0812">Transmembrane</keyword>
<feature type="transmembrane region" description="Helical" evidence="1">
    <location>
        <begin position="236"/>
        <end position="257"/>
    </location>
</feature>
<keyword evidence="3" id="KW-1185">Reference proteome</keyword>
<feature type="transmembrane region" description="Helical" evidence="1">
    <location>
        <begin position="206"/>
        <end position="224"/>
    </location>
</feature>
<evidence type="ECO:0000313" key="2">
    <source>
        <dbReference type="EMBL" id="MBE9118308.1"/>
    </source>
</evidence>
<proteinExistence type="predicted"/>
<sequence length="263" mass="28541">MSKVISQPNKQPMFSPEHGVYVVLFGSFLSGTALAQHWTVATTLAFFAAFLGFQAEYPWEMQVKQRKSLKPRFLFWGSLYSLGAAGIALWLYFQAPVLLWIYLGAIAALIVDLTGTWFKARKSIANELVTFAAVCLCAPFAYAATTGTLSLTAMGLWLLNTCYFSSSIFSVKLRKPKTNALLPGILYHAIAAVIVTGLYLLGGLSLATALAFSLALLKFGLIAGRKEWYCNAPIQTVAILETSFALGFIAIVALSVLPAHLPV</sequence>
<reference evidence="2" key="1">
    <citation type="submission" date="2020-10" db="EMBL/GenBank/DDBJ databases">
        <authorList>
            <person name="Castelo-Branco R."/>
            <person name="Eusebio N."/>
            <person name="Adriana R."/>
            <person name="Vieira A."/>
            <person name="Brugerolle De Fraissinette N."/>
            <person name="Rezende De Castro R."/>
            <person name="Schneider M.P."/>
            <person name="Vasconcelos V."/>
            <person name="Leao P.N."/>
        </authorList>
    </citation>
    <scope>NUCLEOTIDE SEQUENCE</scope>
    <source>
        <strain evidence="2">LEGE 07157</strain>
    </source>
</reference>
<comment type="caution">
    <text evidence="2">The sequence shown here is derived from an EMBL/GenBank/DDBJ whole genome shotgun (WGS) entry which is preliminary data.</text>
</comment>
<dbReference type="RefSeq" id="WP_194031396.1">
    <property type="nucleotide sequence ID" value="NZ_JADEWZ010000043.1"/>
</dbReference>